<dbReference type="InterPro" id="IPR036640">
    <property type="entry name" value="ABC1_TM_sf"/>
</dbReference>
<keyword evidence="7 13" id="KW-0067">ATP-binding</keyword>
<organism evidence="13 14">
    <name type="scientific">Mycoplasma anserisalpingitidis</name>
    <dbReference type="NCBI Taxonomy" id="519450"/>
    <lineage>
        <taxon>Bacteria</taxon>
        <taxon>Bacillati</taxon>
        <taxon>Mycoplasmatota</taxon>
        <taxon>Mollicutes</taxon>
        <taxon>Mycoplasmataceae</taxon>
        <taxon>Mycoplasma</taxon>
    </lineage>
</organism>
<evidence type="ECO:0000259" key="11">
    <source>
        <dbReference type="PROSITE" id="PS50893"/>
    </source>
</evidence>
<proteinExistence type="inferred from homology"/>
<dbReference type="SUPFAM" id="SSF90123">
    <property type="entry name" value="ABC transporter transmembrane region"/>
    <property type="match status" value="1"/>
</dbReference>
<dbReference type="GO" id="GO:0015421">
    <property type="term" value="F:ABC-type oligopeptide transporter activity"/>
    <property type="evidence" value="ECO:0007669"/>
    <property type="project" value="TreeGrafter"/>
</dbReference>
<dbReference type="GO" id="GO:0016887">
    <property type="term" value="F:ATP hydrolysis activity"/>
    <property type="evidence" value="ECO:0007669"/>
    <property type="project" value="InterPro"/>
</dbReference>
<evidence type="ECO:0000313" key="13">
    <source>
        <dbReference type="EMBL" id="QDY88106.1"/>
    </source>
</evidence>
<name>A0A5B8J9Z6_9MOLU</name>
<dbReference type="PROSITE" id="PS50893">
    <property type="entry name" value="ABC_TRANSPORTER_2"/>
    <property type="match status" value="1"/>
</dbReference>
<evidence type="ECO:0000256" key="10">
    <source>
        <dbReference type="SAM" id="Phobius"/>
    </source>
</evidence>
<evidence type="ECO:0000259" key="12">
    <source>
        <dbReference type="PROSITE" id="PS50929"/>
    </source>
</evidence>
<feature type="transmembrane region" description="Helical" evidence="10">
    <location>
        <begin position="278"/>
        <end position="302"/>
    </location>
</feature>
<feature type="transmembrane region" description="Helical" evidence="10">
    <location>
        <begin position="235"/>
        <end position="258"/>
    </location>
</feature>
<dbReference type="SUPFAM" id="SSF52540">
    <property type="entry name" value="P-loop containing nucleoside triphosphate hydrolases"/>
    <property type="match status" value="1"/>
</dbReference>
<evidence type="ECO:0000256" key="2">
    <source>
        <dbReference type="ARBA" id="ARBA00005417"/>
    </source>
</evidence>
<feature type="domain" description="ABC transporter" evidence="11">
    <location>
        <begin position="334"/>
        <end position="570"/>
    </location>
</feature>
<dbReference type="InterPro" id="IPR039421">
    <property type="entry name" value="Type_1_exporter"/>
</dbReference>
<comment type="similarity">
    <text evidence="2">Belongs to the ABC transporter superfamily.</text>
</comment>
<keyword evidence="5 10" id="KW-0812">Transmembrane</keyword>
<dbReference type="Proteomes" id="UP000317512">
    <property type="component" value="Chromosome"/>
</dbReference>
<evidence type="ECO:0000256" key="4">
    <source>
        <dbReference type="ARBA" id="ARBA00022475"/>
    </source>
</evidence>
<reference evidence="14" key="1">
    <citation type="submission" date="2019-07" db="EMBL/GenBank/DDBJ databases">
        <title>Complete genome sequences of three Mycoplasma sp. 1220 strains.</title>
        <authorList>
            <person name="Grozner D."/>
            <person name="Forro B."/>
            <person name="Kovacs A.B."/>
            <person name="Marton S."/>
            <person name="Banyai K."/>
            <person name="Kreizinger Z."/>
            <person name="Sulyok K.M."/>
            <person name="Gyuranecz M."/>
        </authorList>
    </citation>
    <scope>NUCLEOTIDE SEQUENCE [LARGE SCALE GENOMIC DNA]</scope>
    <source>
        <strain evidence="14">MYCAV93</strain>
    </source>
</reference>
<dbReference type="Gene3D" id="1.20.1560.10">
    <property type="entry name" value="ABC transporter type 1, transmembrane domain"/>
    <property type="match status" value="1"/>
</dbReference>
<dbReference type="InterPro" id="IPR003593">
    <property type="entry name" value="AAA+_ATPase"/>
</dbReference>
<gene>
    <name evidence="13" type="ORF">FOY43_00280</name>
</gene>
<evidence type="ECO:0000256" key="7">
    <source>
        <dbReference type="ARBA" id="ARBA00022840"/>
    </source>
</evidence>
<dbReference type="InterPro" id="IPR027417">
    <property type="entry name" value="P-loop_NTPase"/>
</dbReference>
<keyword evidence="8 10" id="KW-1133">Transmembrane helix</keyword>
<dbReference type="GO" id="GO:0005886">
    <property type="term" value="C:plasma membrane"/>
    <property type="evidence" value="ECO:0007669"/>
    <property type="project" value="UniProtKB-SubCell"/>
</dbReference>
<keyword evidence="4" id="KW-1003">Cell membrane</keyword>
<dbReference type="InterPro" id="IPR017871">
    <property type="entry name" value="ABC_transporter-like_CS"/>
</dbReference>
<sequence>MTIRQIAKRTWLESTISIVFITIEVICQILIPTFMANLIDQGIQPQNQLEIYKWSGLIFLFAILSLICGAISGVFASKASGMLARDLRYELFQKIQNFSFGNIDKFSTGSLIVRLTNDITNIRMAYMNIIRTMIRGPIMLVGAVILGFINSTKLAWILLVALVIMGTVFTVIFWIVYPKFKKSLEVMDQFNSKVQENLSAIKTIKSFNKEKHEFTNFEKFTLKLRDILMRNDKTIAWGQFTFLGLIFLSSLLISYLTTQNIVSTHGSGDLTIGILTSFVSYLWQVMTSLMMIVMVAASIIFARAGAARIAEVLSEESTIQNVASPIKELKNFDIKYENVFLKYHENDENYTLKNINLEIKEGQTIGIVGSTGSGKSSLIQLLPRLYDISEGKLTIGGIEVKDYDLEFLRDNVSMVLQKNVLFSGTLRENMQWGDPNVTDDEIKEALRISSAHDFVFSKEEGLDQRVAQKGNNYSGGQKQRLCIARALIKKPKILIMDDSTSAVDTKTDKQIRMALRNNLPNTTKIIIAHRISSIETADKIIVMKKGEISGFGTHQELLENNEFYAGLYYSQNGGK</sequence>
<accession>A0A5B8J9Z6</accession>
<evidence type="ECO:0000256" key="6">
    <source>
        <dbReference type="ARBA" id="ARBA00022741"/>
    </source>
</evidence>
<feature type="domain" description="ABC transmembrane type-1" evidence="12">
    <location>
        <begin position="16"/>
        <end position="299"/>
    </location>
</feature>
<dbReference type="SMART" id="SM00382">
    <property type="entry name" value="AAA"/>
    <property type="match status" value="1"/>
</dbReference>
<feature type="transmembrane region" description="Helical" evidence="10">
    <location>
        <begin position="132"/>
        <end position="149"/>
    </location>
</feature>
<dbReference type="InterPro" id="IPR011527">
    <property type="entry name" value="ABC1_TM_dom"/>
</dbReference>
<dbReference type="RefSeq" id="WP_146308461.1">
    <property type="nucleotide sequence ID" value="NZ_CP041663.1"/>
</dbReference>
<dbReference type="OrthoDB" id="383768at2"/>
<dbReference type="PROSITE" id="PS00211">
    <property type="entry name" value="ABC_TRANSPORTER_1"/>
    <property type="match status" value="1"/>
</dbReference>
<keyword evidence="3" id="KW-0813">Transport</keyword>
<dbReference type="PANTHER" id="PTHR43394">
    <property type="entry name" value="ATP-DEPENDENT PERMEASE MDL1, MITOCHONDRIAL"/>
    <property type="match status" value="1"/>
</dbReference>
<dbReference type="FunFam" id="3.40.50.300:FF:000221">
    <property type="entry name" value="Multidrug ABC transporter ATP-binding protein"/>
    <property type="match status" value="1"/>
</dbReference>
<evidence type="ECO:0000256" key="3">
    <source>
        <dbReference type="ARBA" id="ARBA00022448"/>
    </source>
</evidence>
<dbReference type="PANTHER" id="PTHR43394:SF1">
    <property type="entry name" value="ATP-BINDING CASSETTE SUB-FAMILY B MEMBER 10, MITOCHONDRIAL"/>
    <property type="match status" value="1"/>
</dbReference>
<evidence type="ECO:0000256" key="5">
    <source>
        <dbReference type="ARBA" id="ARBA00022692"/>
    </source>
</evidence>
<dbReference type="Pfam" id="PF00664">
    <property type="entry name" value="ABC_membrane"/>
    <property type="match status" value="1"/>
</dbReference>
<dbReference type="Gene3D" id="3.40.50.300">
    <property type="entry name" value="P-loop containing nucleotide triphosphate hydrolases"/>
    <property type="match status" value="1"/>
</dbReference>
<evidence type="ECO:0000256" key="9">
    <source>
        <dbReference type="ARBA" id="ARBA00023136"/>
    </source>
</evidence>
<feature type="transmembrane region" description="Helical" evidence="10">
    <location>
        <begin position="155"/>
        <end position="177"/>
    </location>
</feature>
<comment type="subcellular location">
    <subcellularLocation>
        <location evidence="1">Cell membrane</location>
        <topology evidence="1">Multi-pass membrane protein</topology>
    </subcellularLocation>
</comment>
<dbReference type="InterPro" id="IPR003439">
    <property type="entry name" value="ABC_transporter-like_ATP-bd"/>
</dbReference>
<keyword evidence="9 10" id="KW-0472">Membrane</keyword>
<evidence type="ECO:0000256" key="8">
    <source>
        <dbReference type="ARBA" id="ARBA00022989"/>
    </source>
</evidence>
<feature type="transmembrane region" description="Helical" evidence="10">
    <location>
        <begin position="51"/>
        <end position="76"/>
    </location>
</feature>
<dbReference type="PROSITE" id="PS50929">
    <property type="entry name" value="ABC_TM1F"/>
    <property type="match status" value="1"/>
</dbReference>
<keyword evidence="6" id="KW-0547">Nucleotide-binding</keyword>
<dbReference type="CDD" id="cd18548">
    <property type="entry name" value="ABC_6TM_Tm287_like"/>
    <property type="match status" value="1"/>
</dbReference>
<dbReference type="Pfam" id="PF00005">
    <property type="entry name" value="ABC_tran"/>
    <property type="match status" value="1"/>
</dbReference>
<evidence type="ECO:0000313" key="14">
    <source>
        <dbReference type="Proteomes" id="UP000317512"/>
    </source>
</evidence>
<dbReference type="EMBL" id="CP041663">
    <property type="protein sequence ID" value="QDY88106.1"/>
    <property type="molecule type" value="Genomic_DNA"/>
</dbReference>
<dbReference type="AlphaFoldDB" id="A0A5B8J9Z6"/>
<evidence type="ECO:0000256" key="1">
    <source>
        <dbReference type="ARBA" id="ARBA00004651"/>
    </source>
</evidence>
<feature type="transmembrane region" description="Helical" evidence="10">
    <location>
        <begin position="12"/>
        <end position="31"/>
    </location>
</feature>
<dbReference type="GO" id="GO:0005524">
    <property type="term" value="F:ATP binding"/>
    <property type="evidence" value="ECO:0007669"/>
    <property type="project" value="UniProtKB-KW"/>
</dbReference>
<protein>
    <submittedName>
        <fullName evidence="13">ABC transporter ATP-binding protein</fullName>
    </submittedName>
</protein>